<organism evidence="2 3">
    <name type="scientific">Leucothrix pacifica</name>
    <dbReference type="NCBI Taxonomy" id="1247513"/>
    <lineage>
        <taxon>Bacteria</taxon>
        <taxon>Pseudomonadati</taxon>
        <taxon>Pseudomonadota</taxon>
        <taxon>Gammaproteobacteria</taxon>
        <taxon>Thiotrichales</taxon>
        <taxon>Thiotrichaceae</taxon>
        <taxon>Leucothrix</taxon>
    </lineage>
</organism>
<gene>
    <name evidence="2" type="ORF">DKW60_09690</name>
</gene>
<evidence type="ECO:0000313" key="2">
    <source>
        <dbReference type="EMBL" id="PWQ97643.1"/>
    </source>
</evidence>
<dbReference type="Proteomes" id="UP000245539">
    <property type="component" value="Unassembled WGS sequence"/>
</dbReference>
<dbReference type="AlphaFoldDB" id="A0A317CJN0"/>
<dbReference type="RefSeq" id="WP_109837458.1">
    <property type="nucleotide sequence ID" value="NZ_QGKM01000023.1"/>
</dbReference>
<proteinExistence type="predicted"/>
<dbReference type="Gene3D" id="3.30.70.1900">
    <property type="match status" value="1"/>
</dbReference>
<reference evidence="2 3" key="1">
    <citation type="submission" date="2018-05" db="EMBL/GenBank/DDBJ databases">
        <title>Leucothrix arctica sp. nov., isolated from Arctic seawater.</title>
        <authorList>
            <person name="Choi A."/>
            <person name="Baek K."/>
        </authorList>
    </citation>
    <scope>NUCLEOTIDE SEQUENCE [LARGE SCALE GENOMIC DNA]</scope>
    <source>
        <strain evidence="2 3">JCM 18388</strain>
    </source>
</reference>
<dbReference type="InterPro" id="IPR019267">
    <property type="entry name" value="CRISPR-assoc_Cas6_C"/>
</dbReference>
<accession>A0A317CJN0</accession>
<protein>
    <submittedName>
        <fullName evidence="2">CRISPR-associated protein Cas6</fullName>
    </submittedName>
</protein>
<sequence>METLKLPLAQYRVHARALSTIQLPAYTGSAWRGLFGHSLKSVVCVTGKPECGGCLLYRNCVYSYVFETPPPADTTVMRKYTAAPHPFVIIPDPAQKTTVEAGEDLQVYFTVFGAGNQHVPYMLYAFEKAGERGLGSAQGQFEVTGLSQRSDLWQRVYTPGESLQLLPPLMPEVPPCPSGEVVVSFNTPLRLRLKGREIKAAELDFYALFSVLMRRISLLQSFHTDQSLELDFKALSAQAREVPVLKRELYWQDWTRYSSRQKTPVKMGGLMGQITLSGDSLQAFWPILFLGQFTHTGKGTSMGLGAFSLGFCS</sequence>
<evidence type="ECO:0000259" key="1">
    <source>
        <dbReference type="Pfam" id="PF10040"/>
    </source>
</evidence>
<dbReference type="Pfam" id="PF10040">
    <property type="entry name" value="CRISPR_Cas6"/>
    <property type="match status" value="1"/>
</dbReference>
<feature type="domain" description="CRISPR-associated protein Cas6 C-terminal" evidence="1">
    <location>
        <begin position="183"/>
        <end position="306"/>
    </location>
</feature>
<keyword evidence="3" id="KW-1185">Reference proteome</keyword>
<evidence type="ECO:0000313" key="3">
    <source>
        <dbReference type="Proteomes" id="UP000245539"/>
    </source>
</evidence>
<comment type="caution">
    <text evidence="2">The sequence shown here is derived from an EMBL/GenBank/DDBJ whole genome shotgun (WGS) entry which is preliminary data.</text>
</comment>
<dbReference type="EMBL" id="QGKM01000023">
    <property type="protein sequence ID" value="PWQ97643.1"/>
    <property type="molecule type" value="Genomic_DNA"/>
</dbReference>
<name>A0A317CJN0_9GAMM</name>
<dbReference type="OrthoDB" id="9787241at2"/>